<protein>
    <submittedName>
        <fullName evidence="1">Uncharacterized protein</fullName>
    </submittedName>
</protein>
<comment type="caution">
    <text evidence="1">The sequence shown here is derived from an EMBL/GenBank/DDBJ whole genome shotgun (WGS) entry which is preliminary data.</text>
</comment>
<dbReference type="Proteomes" id="UP001165186">
    <property type="component" value="Unassembled WGS sequence"/>
</dbReference>
<reference evidence="1" key="1">
    <citation type="submission" date="2024-09" db="EMBL/GenBank/DDBJ databases">
        <title>Draft Genome Sequences of Neofusicoccum parvum.</title>
        <authorList>
            <person name="Ashida A."/>
            <person name="Camagna M."/>
            <person name="Tanaka A."/>
            <person name="Takemoto D."/>
        </authorList>
    </citation>
    <scope>NUCLEOTIDE SEQUENCE</scope>
    <source>
        <strain evidence="1">PPO83</strain>
    </source>
</reference>
<keyword evidence="2" id="KW-1185">Reference proteome</keyword>
<dbReference type="EMBL" id="BSXG01000053">
    <property type="protein sequence ID" value="GME28860.1"/>
    <property type="molecule type" value="Genomic_DNA"/>
</dbReference>
<gene>
    <name evidence="1" type="primary">g1390</name>
    <name evidence="1" type="ORF">NpPPO83_00001390</name>
</gene>
<sequence>MAPLPTAPTPAQALKKHPPTTLSAGLSHHDTLLHLYTRPFPHATLTHPLATTAPCRTLIRRAWTTYITAQEKLHNSWFHADNYAHLSAAATCPHWSRRAYQKAVYQRFDLAGAALPLFVSAAESVGAALEGGAAAEGGVGTREMEAWRDVRRRFARLDARLGGALASYGERAAVEEALAAKEGARSVGRVTVVATVFVPCTLVWALFSIGGRYAVGEEEHWVPWVVMVSVQMVVLLVWLWFNRCSVKAKVSVRMAKGKKKTKEVIRLARMRQRDEEMGLL</sequence>
<organism evidence="1 2">
    <name type="scientific">Neofusicoccum parvum</name>
    <dbReference type="NCBI Taxonomy" id="310453"/>
    <lineage>
        <taxon>Eukaryota</taxon>
        <taxon>Fungi</taxon>
        <taxon>Dikarya</taxon>
        <taxon>Ascomycota</taxon>
        <taxon>Pezizomycotina</taxon>
        <taxon>Dothideomycetes</taxon>
        <taxon>Dothideomycetes incertae sedis</taxon>
        <taxon>Botryosphaeriales</taxon>
        <taxon>Botryosphaeriaceae</taxon>
        <taxon>Neofusicoccum</taxon>
    </lineage>
</organism>
<accession>A0ACB5S7S2</accession>
<proteinExistence type="predicted"/>
<name>A0ACB5S7S2_9PEZI</name>
<evidence type="ECO:0000313" key="1">
    <source>
        <dbReference type="EMBL" id="GME28860.1"/>
    </source>
</evidence>
<evidence type="ECO:0000313" key="2">
    <source>
        <dbReference type="Proteomes" id="UP001165186"/>
    </source>
</evidence>